<dbReference type="Proteomes" id="UP000539052">
    <property type="component" value="Unassembled WGS sequence"/>
</dbReference>
<dbReference type="EMBL" id="JAAOXG010000114">
    <property type="protein sequence ID" value="NNJ33364.1"/>
    <property type="molecule type" value="Genomic_DNA"/>
</dbReference>
<sequence length="50" mass="5628">MKSAENQNRESLKIIINGKPVILQFSSAPNTEASDFIKQTLIKAYIYKAD</sequence>
<keyword evidence="2" id="KW-1185">Reference proteome</keyword>
<evidence type="ECO:0000313" key="1">
    <source>
        <dbReference type="EMBL" id="NNJ33364.1"/>
    </source>
</evidence>
<proteinExistence type="predicted"/>
<comment type="caution">
    <text evidence="1">The sequence shown here is derived from an EMBL/GenBank/DDBJ whole genome shotgun (WGS) entry which is preliminary data.</text>
</comment>
<name>A0ABX1VZZ9_9FIRM</name>
<dbReference type="RefSeq" id="WP_170824374.1">
    <property type="nucleotide sequence ID" value="NZ_JAAOXG010000114.1"/>
</dbReference>
<gene>
    <name evidence="1" type="ORF">G9470_26820</name>
</gene>
<organism evidence="1 2">
    <name type="scientific">Lacrimispora defluvii</name>
    <dbReference type="NCBI Taxonomy" id="2719233"/>
    <lineage>
        <taxon>Bacteria</taxon>
        <taxon>Bacillati</taxon>
        <taxon>Bacillota</taxon>
        <taxon>Clostridia</taxon>
        <taxon>Lachnospirales</taxon>
        <taxon>Lachnospiraceae</taxon>
        <taxon>Lacrimispora</taxon>
    </lineage>
</organism>
<accession>A0ABX1VZZ9</accession>
<evidence type="ECO:0000313" key="2">
    <source>
        <dbReference type="Proteomes" id="UP000539052"/>
    </source>
</evidence>
<protein>
    <submittedName>
        <fullName evidence="1">Uncharacterized protein</fullName>
    </submittedName>
</protein>
<reference evidence="1 2" key="1">
    <citation type="submission" date="2020-03" db="EMBL/GenBank/DDBJ databases">
        <title>Genome Sequence of industrial isolate, B5A.</title>
        <authorList>
            <person name="Sharma S."/>
            <person name="Patil P.B."/>
            <person name="Korpole S."/>
        </authorList>
    </citation>
    <scope>NUCLEOTIDE SEQUENCE [LARGE SCALE GENOMIC DNA]</scope>
    <source>
        <strain evidence="1 2">PI-S10-B5A</strain>
    </source>
</reference>